<dbReference type="InterPro" id="IPR025682">
    <property type="entry name" value="CpXC_dom"/>
</dbReference>
<proteinExistence type="predicted"/>
<sequence length="232" mass="27287">MGILKVIKQRCQNCNEYFVATGCAVCNGTLDIDLKEKFQNSSMFDFKCPHCGHTFRSIYSMQYRDAEKEYMILLDCGDIDKEKIIKEVLTDFPNYRIRVVSDPIAMLEKIHIFGADLNDKIITYLDHCIFQDITNGRAYKKLPLVITKIFFDSCDLKSGLINFEAISDSTKPIFVSESFKKYEYFLQHPIYYEQFKELDGEYNIDDNWAEKISTLRKQFRENRNRVTKRVCC</sequence>
<name>A0A0L6TZX7_9FIRM</name>
<dbReference type="OrthoDB" id="9784124at2"/>
<comment type="caution">
    <text evidence="2">The sequence shown here is derived from an EMBL/GenBank/DDBJ whole genome shotgun (WGS) entry which is preliminary data.</text>
</comment>
<dbReference type="PATRIC" id="fig|52689.4.peg.2107"/>
<dbReference type="AlphaFoldDB" id="A0A0L6TZX7"/>
<dbReference type="RefSeq" id="WP_050740962.1">
    <property type="nucleotide sequence ID" value="NZ_LGYO01000034.1"/>
</dbReference>
<keyword evidence="3" id="KW-1185">Reference proteome</keyword>
<dbReference type="Proteomes" id="UP000036873">
    <property type="component" value="Unassembled WGS sequence"/>
</dbReference>
<organism evidence="2 3">
    <name type="scientific">Acetobacterium bakii</name>
    <dbReference type="NCBI Taxonomy" id="52689"/>
    <lineage>
        <taxon>Bacteria</taxon>
        <taxon>Bacillati</taxon>
        <taxon>Bacillota</taxon>
        <taxon>Clostridia</taxon>
        <taxon>Eubacteriales</taxon>
        <taxon>Eubacteriaceae</taxon>
        <taxon>Acetobacterium</taxon>
    </lineage>
</organism>
<protein>
    <recommendedName>
        <fullName evidence="1">CpXC domain-containing protein</fullName>
    </recommendedName>
</protein>
<evidence type="ECO:0000313" key="3">
    <source>
        <dbReference type="Proteomes" id="UP000036873"/>
    </source>
</evidence>
<feature type="domain" description="CpXC" evidence="1">
    <location>
        <begin position="10"/>
        <end position="123"/>
    </location>
</feature>
<reference evidence="3" key="1">
    <citation type="submission" date="2015-07" db="EMBL/GenBank/DDBJ databases">
        <title>Draft genome sequence of Acetobacterium bakii DSM 8293, a potential psychrophilic chemical producer through syngas fermentation.</title>
        <authorList>
            <person name="Song Y."/>
            <person name="Hwang S."/>
            <person name="Cho B.-K."/>
        </authorList>
    </citation>
    <scope>NUCLEOTIDE SEQUENCE [LARGE SCALE GENOMIC DNA]</scope>
    <source>
        <strain evidence="3">DSM 8239</strain>
    </source>
</reference>
<evidence type="ECO:0000313" key="2">
    <source>
        <dbReference type="EMBL" id="KNZ41125.1"/>
    </source>
</evidence>
<dbReference type="SUPFAM" id="SSF57783">
    <property type="entry name" value="Zinc beta-ribbon"/>
    <property type="match status" value="1"/>
</dbReference>
<gene>
    <name evidence="2" type="ORF">AKG39_13685</name>
</gene>
<evidence type="ECO:0000259" key="1">
    <source>
        <dbReference type="Pfam" id="PF14353"/>
    </source>
</evidence>
<dbReference type="STRING" id="52689.AKG39_13685"/>
<dbReference type="Pfam" id="PF14353">
    <property type="entry name" value="CpXC"/>
    <property type="match status" value="1"/>
</dbReference>
<accession>A0A0L6TZX7</accession>
<dbReference type="EMBL" id="LGYO01000034">
    <property type="protein sequence ID" value="KNZ41125.1"/>
    <property type="molecule type" value="Genomic_DNA"/>
</dbReference>